<dbReference type="OrthoDB" id="916581at2"/>
<feature type="coiled-coil region" evidence="8">
    <location>
        <begin position="363"/>
        <end position="419"/>
    </location>
</feature>
<keyword evidence="6" id="KW-0472">Membrane</keyword>
<dbReference type="Pfam" id="PF02321">
    <property type="entry name" value="OEP"/>
    <property type="match status" value="2"/>
</dbReference>
<evidence type="ECO:0000256" key="9">
    <source>
        <dbReference type="SAM" id="SignalP"/>
    </source>
</evidence>
<dbReference type="EMBL" id="FRBM01000016">
    <property type="protein sequence ID" value="SHM42695.1"/>
    <property type="molecule type" value="Genomic_DNA"/>
</dbReference>
<proteinExistence type="inferred from homology"/>
<feature type="coiled-coil region" evidence="8">
    <location>
        <begin position="116"/>
        <end position="143"/>
    </location>
</feature>
<dbReference type="GO" id="GO:0015562">
    <property type="term" value="F:efflux transmembrane transporter activity"/>
    <property type="evidence" value="ECO:0007669"/>
    <property type="project" value="InterPro"/>
</dbReference>
<dbReference type="GO" id="GO:0009279">
    <property type="term" value="C:cell outer membrane"/>
    <property type="evidence" value="ECO:0007669"/>
    <property type="project" value="UniProtKB-SubCell"/>
</dbReference>
<dbReference type="RefSeq" id="WP_066692960.1">
    <property type="nucleotide sequence ID" value="NZ_FRBM01000016.1"/>
</dbReference>
<name>A0A1M7IPS7_9FLAO</name>
<dbReference type="PANTHER" id="PTHR30026:SF23">
    <property type="entry name" value="TO APRF-PUTATIVE OUTER MEMBRANE EFFLUX PROTEIN OR SECRETED ALKALINE PHOSPHATASE-RELATED"/>
    <property type="match status" value="1"/>
</dbReference>
<protein>
    <submittedName>
        <fullName evidence="11">Outer membrane protein TolC</fullName>
    </submittedName>
</protein>
<evidence type="ECO:0000313" key="11">
    <source>
        <dbReference type="EMBL" id="SHM42695.1"/>
    </source>
</evidence>
<dbReference type="GO" id="GO:1990281">
    <property type="term" value="C:efflux pump complex"/>
    <property type="evidence" value="ECO:0007669"/>
    <property type="project" value="TreeGrafter"/>
</dbReference>
<dbReference type="InterPro" id="IPR003423">
    <property type="entry name" value="OMP_efflux"/>
</dbReference>
<evidence type="ECO:0000256" key="6">
    <source>
        <dbReference type="ARBA" id="ARBA00023136"/>
    </source>
</evidence>
<dbReference type="GO" id="GO:0015288">
    <property type="term" value="F:porin activity"/>
    <property type="evidence" value="ECO:0007669"/>
    <property type="project" value="TreeGrafter"/>
</dbReference>
<evidence type="ECO:0000256" key="5">
    <source>
        <dbReference type="ARBA" id="ARBA00022692"/>
    </source>
</evidence>
<dbReference type="Gene3D" id="1.20.1600.10">
    <property type="entry name" value="Outer membrane efflux proteins (OEP)"/>
    <property type="match status" value="1"/>
</dbReference>
<evidence type="ECO:0000256" key="2">
    <source>
        <dbReference type="ARBA" id="ARBA00007613"/>
    </source>
</evidence>
<accession>A0A1M7IPS7</accession>
<comment type="similarity">
    <text evidence="2">Belongs to the outer membrane factor (OMF) (TC 1.B.17) family.</text>
</comment>
<dbReference type="EMBL" id="MAYF01000060">
    <property type="protein sequence ID" value="OCA79665.1"/>
    <property type="molecule type" value="Genomic_DNA"/>
</dbReference>
<keyword evidence="7" id="KW-0998">Cell outer membrane</keyword>
<organism evidence="11 13">
    <name type="scientific">Chryseobacterium contaminans</name>
    <dbReference type="NCBI Taxonomy" id="1423959"/>
    <lineage>
        <taxon>Bacteria</taxon>
        <taxon>Pseudomonadati</taxon>
        <taxon>Bacteroidota</taxon>
        <taxon>Flavobacteriia</taxon>
        <taxon>Flavobacteriales</taxon>
        <taxon>Weeksellaceae</taxon>
        <taxon>Chryseobacterium group</taxon>
        <taxon>Chryseobacterium</taxon>
    </lineage>
</organism>
<dbReference type="Proteomes" id="UP000184069">
    <property type="component" value="Unassembled WGS sequence"/>
</dbReference>
<keyword evidence="5" id="KW-0812">Transmembrane</keyword>
<evidence type="ECO:0000256" key="4">
    <source>
        <dbReference type="ARBA" id="ARBA00022452"/>
    </source>
</evidence>
<dbReference type="AlphaFoldDB" id="A0A1M7IPS7"/>
<dbReference type="SUPFAM" id="SSF56954">
    <property type="entry name" value="Outer membrane efflux proteins (OEP)"/>
    <property type="match status" value="1"/>
</dbReference>
<keyword evidence="3" id="KW-0813">Transport</keyword>
<keyword evidence="4" id="KW-1134">Transmembrane beta strand</keyword>
<feature type="chain" id="PRO_5009927001" evidence="9">
    <location>
        <begin position="21"/>
        <end position="436"/>
    </location>
</feature>
<evidence type="ECO:0000256" key="3">
    <source>
        <dbReference type="ARBA" id="ARBA00022448"/>
    </source>
</evidence>
<gene>
    <name evidence="10" type="ORF">BBH99_18110</name>
    <name evidence="11" type="ORF">SAMN05444407_11628</name>
</gene>
<comment type="subcellular location">
    <subcellularLocation>
        <location evidence="1">Cell outer membrane</location>
    </subcellularLocation>
</comment>
<keyword evidence="8" id="KW-0175">Coiled coil</keyword>
<evidence type="ECO:0000313" key="10">
    <source>
        <dbReference type="EMBL" id="OCA79665.1"/>
    </source>
</evidence>
<dbReference type="Proteomes" id="UP000093508">
    <property type="component" value="Unassembled WGS sequence"/>
</dbReference>
<keyword evidence="9" id="KW-0732">Signal</keyword>
<evidence type="ECO:0000313" key="12">
    <source>
        <dbReference type="Proteomes" id="UP000093508"/>
    </source>
</evidence>
<feature type="signal peptide" evidence="9">
    <location>
        <begin position="1"/>
        <end position="20"/>
    </location>
</feature>
<dbReference type="PANTHER" id="PTHR30026">
    <property type="entry name" value="OUTER MEMBRANE PROTEIN TOLC"/>
    <property type="match status" value="1"/>
</dbReference>
<dbReference type="STRING" id="1423959.SAMN05444407_11628"/>
<evidence type="ECO:0000256" key="1">
    <source>
        <dbReference type="ARBA" id="ARBA00004442"/>
    </source>
</evidence>
<sequence>MTKKIKTALSVLIAAFPALFFSQQVKQLTAGEIAELAVQNHQQLKVSAQNIDIAKQNINVAKLQKLPTITASTSQFYLGDAVAIDKDFSNSTKIPMPHYGSSYAVQATQLIFKGGLVNKSIEMAGLREQLSELDLEKNKQDVKFLVISNYLDIYKIINQEEVFQNNKKLAQERLKNIQKFYQQGMVTRNEVIRGELALKNLDQGILTLSNNRKILNYNLNIALGLPSDTEIVPTESLENKESGIGMDYYMNLAHDSNPVLKSAQKNIAVADKNIEIIKTDNLPTVAGFGGYTLQRPITTRNPVLDMYSGGWQTGVSLSYNIDTLYKTKEKVKLGELQKNQANDAMTLVQQNVDMGVNAAYTKYQEAIQQADILNDSKRLAEENYKITEAKYLNQLAVQAEMIDAQNQKLQSELDYANAEINVLYQYYNLLKATGTL</sequence>
<evidence type="ECO:0000256" key="8">
    <source>
        <dbReference type="SAM" id="Coils"/>
    </source>
</evidence>
<evidence type="ECO:0000313" key="13">
    <source>
        <dbReference type="Proteomes" id="UP000184069"/>
    </source>
</evidence>
<dbReference type="InterPro" id="IPR051906">
    <property type="entry name" value="TolC-like"/>
</dbReference>
<reference evidence="11 13" key="2">
    <citation type="submission" date="2016-11" db="EMBL/GenBank/DDBJ databases">
        <authorList>
            <person name="Jaros S."/>
            <person name="Januszkiewicz K."/>
            <person name="Wedrychowicz H."/>
        </authorList>
    </citation>
    <scope>NUCLEOTIDE SEQUENCE [LARGE SCALE GENOMIC DNA]</scope>
    <source>
        <strain evidence="11 13">DSM 27621</strain>
    </source>
</reference>
<reference evidence="10 12" key="1">
    <citation type="submission" date="2016-07" db="EMBL/GenBank/DDBJ databases">
        <authorList>
            <person name="Jeong J.-J."/>
            <person name="Kim D.W."/>
            <person name="Sang M.K."/>
            <person name="Choi I.-G."/>
            <person name="Kim K.D."/>
        </authorList>
    </citation>
    <scope>NUCLEOTIDE SEQUENCE [LARGE SCALE GENOMIC DNA]</scope>
    <source>
        <strain evidence="10 12">C-26</strain>
    </source>
</reference>
<keyword evidence="12" id="KW-1185">Reference proteome</keyword>
<evidence type="ECO:0000256" key="7">
    <source>
        <dbReference type="ARBA" id="ARBA00023237"/>
    </source>
</evidence>